<gene>
    <name evidence="3" type="primary">TMA16</name>
    <name evidence="3" type="ORF">Q9L58_003183</name>
</gene>
<feature type="compositionally biased region" description="Basic residues" evidence="2">
    <location>
        <begin position="7"/>
        <end position="17"/>
    </location>
</feature>
<sequence>MPISLHKVTKKIKAKKGGKLDSLGRRDSKKLNRATLRDQKLKKLGTSRSKLKEVELVRVGYFKVETKDATVPLSTTEVRDLVERWVHRDDAELSRMQSERRAGRPASPKEDLLKQRINRELEEFRTGFYVPDLQSWENMEWLQRWDGSVGALAQVKFVRISKDESPVEIESPVEMELSDEETA</sequence>
<dbReference type="Proteomes" id="UP001447188">
    <property type="component" value="Unassembled WGS sequence"/>
</dbReference>
<dbReference type="EMBL" id="JBBBZM010000030">
    <property type="protein sequence ID" value="KAL0637793.1"/>
    <property type="molecule type" value="Genomic_DNA"/>
</dbReference>
<dbReference type="InterPro" id="IPR038356">
    <property type="entry name" value="Tma16_sf"/>
</dbReference>
<dbReference type="Gene3D" id="1.20.1440.170">
    <property type="entry name" value="Translation machinery-associated protein 16-like"/>
    <property type="match status" value="1"/>
</dbReference>
<dbReference type="PANTHER" id="PTHR13349">
    <property type="entry name" value="TRANSLATION MACHINERY-ASSOCIATED PROTEIN 16"/>
    <property type="match status" value="1"/>
</dbReference>
<dbReference type="PANTHER" id="PTHR13349:SF2">
    <property type="entry name" value="TRANSLATION MACHINERY-ASSOCIATED PROTEIN 16"/>
    <property type="match status" value="1"/>
</dbReference>
<comment type="similarity">
    <text evidence="1">Belongs to the TMA16 family.</text>
</comment>
<reference evidence="3 4" key="1">
    <citation type="submission" date="2024-02" db="EMBL/GenBank/DDBJ databases">
        <title>Discinaceae phylogenomics.</title>
        <authorList>
            <person name="Dirks A.C."/>
            <person name="James T.Y."/>
        </authorList>
    </citation>
    <scope>NUCLEOTIDE SEQUENCE [LARGE SCALE GENOMIC DNA]</scope>
    <source>
        <strain evidence="3 4">ACD0624</strain>
    </source>
</reference>
<keyword evidence="4" id="KW-1185">Reference proteome</keyword>
<evidence type="ECO:0000256" key="2">
    <source>
        <dbReference type="SAM" id="MobiDB-lite"/>
    </source>
</evidence>
<evidence type="ECO:0000313" key="3">
    <source>
        <dbReference type="EMBL" id="KAL0637793.1"/>
    </source>
</evidence>
<evidence type="ECO:0000313" key="4">
    <source>
        <dbReference type="Proteomes" id="UP001447188"/>
    </source>
</evidence>
<comment type="caution">
    <text evidence="3">The sequence shown here is derived from an EMBL/GenBank/DDBJ whole genome shotgun (WGS) entry which is preliminary data.</text>
</comment>
<protein>
    <submittedName>
        <fullName evidence="3">Translation machinery-associated protein 16</fullName>
    </submittedName>
</protein>
<dbReference type="InterPro" id="IPR021346">
    <property type="entry name" value="Tma16"/>
</dbReference>
<proteinExistence type="inferred from homology"/>
<accession>A0ABR3GPM8</accession>
<feature type="region of interest" description="Disordered" evidence="2">
    <location>
        <begin position="163"/>
        <end position="183"/>
    </location>
</feature>
<feature type="region of interest" description="Disordered" evidence="2">
    <location>
        <begin position="1"/>
        <end position="39"/>
    </location>
</feature>
<feature type="compositionally biased region" description="Basic and acidic residues" evidence="2">
    <location>
        <begin position="18"/>
        <end position="39"/>
    </location>
</feature>
<organism evidence="3 4">
    <name type="scientific">Discina gigas</name>
    <dbReference type="NCBI Taxonomy" id="1032678"/>
    <lineage>
        <taxon>Eukaryota</taxon>
        <taxon>Fungi</taxon>
        <taxon>Dikarya</taxon>
        <taxon>Ascomycota</taxon>
        <taxon>Pezizomycotina</taxon>
        <taxon>Pezizomycetes</taxon>
        <taxon>Pezizales</taxon>
        <taxon>Discinaceae</taxon>
        <taxon>Discina</taxon>
    </lineage>
</organism>
<dbReference type="Pfam" id="PF11176">
    <property type="entry name" value="Tma16"/>
    <property type="match status" value="1"/>
</dbReference>
<name>A0ABR3GPM8_9PEZI</name>
<evidence type="ECO:0000256" key="1">
    <source>
        <dbReference type="ARBA" id="ARBA00034127"/>
    </source>
</evidence>
<feature type="compositionally biased region" description="Acidic residues" evidence="2">
    <location>
        <begin position="171"/>
        <end position="183"/>
    </location>
</feature>